<accession>A0ABN0YDD7</accession>
<reference evidence="3 4" key="1">
    <citation type="journal article" date="2019" name="Int. J. Syst. Evol. Microbiol.">
        <title>The Global Catalogue of Microorganisms (GCM) 10K type strain sequencing project: providing services to taxonomists for standard genome sequencing and annotation.</title>
        <authorList>
            <consortium name="The Broad Institute Genomics Platform"/>
            <consortium name="The Broad Institute Genome Sequencing Center for Infectious Disease"/>
            <person name="Wu L."/>
            <person name="Ma J."/>
        </authorList>
    </citation>
    <scope>NUCLEOTIDE SEQUENCE [LARGE SCALE GENOMIC DNA]</scope>
    <source>
        <strain evidence="3 4">JCM 4788</strain>
    </source>
</reference>
<keyword evidence="4" id="KW-1185">Reference proteome</keyword>
<evidence type="ECO:0000313" key="4">
    <source>
        <dbReference type="Proteomes" id="UP001500879"/>
    </source>
</evidence>
<dbReference type="Gene3D" id="3.40.190.10">
    <property type="entry name" value="Periplasmic binding protein-like II"/>
    <property type="match status" value="1"/>
</dbReference>
<dbReference type="Pfam" id="PF00496">
    <property type="entry name" value="SBP_bac_5"/>
    <property type="match status" value="1"/>
</dbReference>
<gene>
    <name evidence="3" type="ORF">GCM10010357_10240</name>
</gene>
<dbReference type="PROSITE" id="PS51257">
    <property type="entry name" value="PROKAR_LIPOPROTEIN"/>
    <property type="match status" value="1"/>
</dbReference>
<evidence type="ECO:0000259" key="2">
    <source>
        <dbReference type="Pfam" id="PF00496"/>
    </source>
</evidence>
<dbReference type="RefSeq" id="WP_344020273.1">
    <property type="nucleotide sequence ID" value="NZ_BAAABX010000009.1"/>
</dbReference>
<dbReference type="PANTHER" id="PTHR30290:SF83">
    <property type="entry name" value="ABC TRANSPORTER SUBSTRATE-BINDING PROTEIN"/>
    <property type="match status" value="1"/>
</dbReference>
<dbReference type="Proteomes" id="UP001500879">
    <property type="component" value="Unassembled WGS sequence"/>
</dbReference>
<feature type="domain" description="Solute-binding protein family 5" evidence="2">
    <location>
        <begin position="86"/>
        <end position="461"/>
    </location>
</feature>
<dbReference type="EMBL" id="BAAABX010000009">
    <property type="protein sequence ID" value="GAA0391491.1"/>
    <property type="molecule type" value="Genomic_DNA"/>
</dbReference>
<sequence>MRGAKSAKWVVGAIVVAMAATACGGGGSDDSGDKAEVNPDGTYTYYNTEPQKPLIPSNTNEVGGGYIVKNLFRSLVGFDEKNKLRMEAAESIDTTDNQHFKVKLKPGWKFHNGEAQTSKSFVDAWNWAANVKNAQLNASWFEPIKGYEDVHPKEGDPKTDKLEGLKVVNDLEFTIDLKQPVATFKEQLFYDAFSPLPEAFFKDPKAFGQHPIGNGPYMMDGEWAHKVEFKTKKFPDYKGDDKPKNGGVIFKFYEKDTSAYSDLVSDKLDIMYQVPNSMAGQFQNDLGKRAVSDVYGGNTAIAFPLYDKEWSKPEKVKVRQGLSMAVDRETIAKTALKGSKEAATGITPKIIEGYQDGACGEFCKFDPAKAKDLIKQGGGVPGNKLSVLYNADGANKEWADAVCNDIRQNAGIECVTDPKPTFQQARDLITDRKLSGPFRMAWVQDFPNIQNFISAQYRTKAGANDMEFSDKAIDELMNKADAAKSIEESNKLYAEAEKKIIQEHMPSIPLFTDKTLAGYSKKVQNVKFDSFRQAIWTDVEVKK</sequence>
<dbReference type="CDD" id="cd00995">
    <property type="entry name" value="PBP2_NikA_DppA_OppA_like"/>
    <property type="match status" value="1"/>
</dbReference>
<protein>
    <submittedName>
        <fullName evidence="3">ABC transporter substrate-binding protein</fullName>
    </submittedName>
</protein>
<name>A0ABN0YDD7_9ACTN</name>
<dbReference type="InterPro" id="IPR000914">
    <property type="entry name" value="SBP_5_dom"/>
</dbReference>
<feature type="chain" id="PRO_5045782946" evidence="1">
    <location>
        <begin position="23"/>
        <end position="543"/>
    </location>
</feature>
<evidence type="ECO:0000313" key="3">
    <source>
        <dbReference type="EMBL" id="GAA0391491.1"/>
    </source>
</evidence>
<dbReference type="PIRSF" id="PIRSF002741">
    <property type="entry name" value="MppA"/>
    <property type="match status" value="1"/>
</dbReference>
<feature type="signal peptide" evidence="1">
    <location>
        <begin position="1"/>
        <end position="22"/>
    </location>
</feature>
<evidence type="ECO:0000256" key="1">
    <source>
        <dbReference type="SAM" id="SignalP"/>
    </source>
</evidence>
<dbReference type="Gene3D" id="3.90.76.10">
    <property type="entry name" value="Dipeptide-binding Protein, Domain 1"/>
    <property type="match status" value="1"/>
</dbReference>
<proteinExistence type="predicted"/>
<organism evidence="3 4">
    <name type="scientific">Streptomyces luteireticuli</name>
    <dbReference type="NCBI Taxonomy" id="173858"/>
    <lineage>
        <taxon>Bacteria</taxon>
        <taxon>Bacillati</taxon>
        <taxon>Actinomycetota</taxon>
        <taxon>Actinomycetes</taxon>
        <taxon>Kitasatosporales</taxon>
        <taxon>Streptomycetaceae</taxon>
        <taxon>Streptomyces</taxon>
    </lineage>
</organism>
<dbReference type="InterPro" id="IPR030678">
    <property type="entry name" value="Peptide/Ni-bd"/>
</dbReference>
<dbReference type="SUPFAM" id="SSF53850">
    <property type="entry name" value="Periplasmic binding protein-like II"/>
    <property type="match status" value="1"/>
</dbReference>
<dbReference type="InterPro" id="IPR039424">
    <property type="entry name" value="SBP_5"/>
</dbReference>
<dbReference type="Gene3D" id="3.10.105.10">
    <property type="entry name" value="Dipeptide-binding Protein, Domain 3"/>
    <property type="match status" value="1"/>
</dbReference>
<comment type="caution">
    <text evidence="3">The sequence shown here is derived from an EMBL/GenBank/DDBJ whole genome shotgun (WGS) entry which is preliminary data.</text>
</comment>
<keyword evidence="1" id="KW-0732">Signal</keyword>
<dbReference type="PANTHER" id="PTHR30290">
    <property type="entry name" value="PERIPLASMIC BINDING COMPONENT OF ABC TRANSPORTER"/>
    <property type="match status" value="1"/>
</dbReference>